<reference evidence="1" key="2">
    <citation type="submission" date="2022-01" db="EMBL/GenBank/DDBJ databases">
        <authorList>
            <person name="Yamashiro T."/>
            <person name="Shiraishi A."/>
            <person name="Satake H."/>
            <person name="Nakayama K."/>
        </authorList>
    </citation>
    <scope>NUCLEOTIDE SEQUENCE</scope>
</reference>
<sequence>MKIAKLKFKIQLLNIEIHGSNGGFDSRGSREVNGGKNTSTCFPSLITLRRAKLVYVGIDGSLVMVCWEHIWALAAQPVVIDPREEREMKSFKLASIDDADFQLLMKDIFSVSKGLYPSYGSLIVLPLDLARGICGFASRMF</sequence>
<keyword evidence="2" id="KW-1185">Reference proteome</keyword>
<dbReference type="Proteomes" id="UP001151760">
    <property type="component" value="Unassembled WGS sequence"/>
</dbReference>
<protein>
    <submittedName>
        <fullName evidence="1">Uncharacterized protein</fullName>
    </submittedName>
</protein>
<comment type="caution">
    <text evidence="1">The sequence shown here is derived from an EMBL/GenBank/DDBJ whole genome shotgun (WGS) entry which is preliminary data.</text>
</comment>
<reference evidence="1" key="1">
    <citation type="journal article" date="2022" name="Int. J. Mol. Sci.">
        <title>Draft Genome of Tanacetum Coccineum: Genomic Comparison of Closely Related Tanacetum-Family Plants.</title>
        <authorList>
            <person name="Yamashiro T."/>
            <person name="Shiraishi A."/>
            <person name="Nakayama K."/>
            <person name="Satake H."/>
        </authorList>
    </citation>
    <scope>NUCLEOTIDE SEQUENCE</scope>
</reference>
<accession>A0ABQ5GMH0</accession>
<name>A0ABQ5GMH0_9ASTR</name>
<proteinExistence type="predicted"/>
<evidence type="ECO:0000313" key="2">
    <source>
        <dbReference type="Proteomes" id="UP001151760"/>
    </source>
</evidence>
<organism evidence="1 2">
    <name type="scientific">Tanacetum coccineum</name>
    <dbReference type="NCBI Taxonomy" id="301880"/>
    <lineage>
        <taxon>Eukaryota</taxon>
        <taxon>Viridiplantae</taxon>
        <taxon>Streptophyta</taxon>
        <taxon>Embryophyta</taxon>
        <taxon>Tracheophyta</taxon>
        <taxon>Spermatophyta</taxon>
        <taxon>Magnoliopsida</taxon>
        <taxon>eudicotyledons</taxon>
        <taxon>Gunneridae</taxon>
        <taxon>Pentapetalae</taxon>
        <taxon>asterids</taxon>
        <taxon>campanulids</taxon>
        <taxon>Asterales</taxon>
        <taxon>Asteraceae</taxon>
        <taxon>Asteroideae</taxon>
        <taxon>Anthemideae</taxon>
        <taxon>Anthemidinae</taxon>
        <taxon>Tanacetum</taxon>
    </lineage>
</organism>
<dbReference type="EMBL" id="BQNB010018661">
    <property type="protein sequence ID" value="GJT76851.1"/>
    <property type="molecule type" value="Genomic_DNA"/>
</dbReference>
<evidence type="ECO:0000313" key="1">
    <source>
        <dbReference type="EMBL" id="GJT76851.1"/>
    </source>
</evidence>
<gene>
    <name evidence="1" type="ORF">Tco_1043576</name>
</gene>